<evidence type="ECO:0000313" key="2">
    <source>
        <dbReference type="Proteomes" id="UP000499080"/>
    </source>
</evidence>
<evidence type="ECO:0000313" key="1">
    <source>
        <dbReference type="EMBL" id="GBM26811.1"/>
    </source>
</evidence>
<sequence length="109" mass="12175">MANLLFKSSAAFLILERFKESNTLELSQIAILVCSKVAAILLCKSASLQQIWNDKSESLKQVYANELVNTRQTCHKLEASNSLQTIAKTDYEDNLGFEPPTPRLIKLSS</sequence>
<dbReference type="Proteomes" id="UP000499080">
    <property type="component" value="Unassembled WGS sequence"/>
</dbReference>
<protein>
    <submittedName>
        <fullName evidence="1">Uncharacterized protein</fullName>
    </submittedName>
</protein>
<gene>
    <name evidence="1" type="ORF">AVEN_32067_1</name>
</gene>
<dbReference type="AlphaFoldDB" id="A0A4Y2ED18"/>
<dbReference type="EMBL" id="BGPR01000570">
    <property type="protein sequence ID" value="GBM26811.1"/>
    <property type="molecule type" value="Genomic_DNA"/>
</dbReference>
<comment type="caution">
    <text evidence="1">The sequence shown here is derived from an EMBL/GenBank/DDBJ whole genome shotgun (WGS) entry which is preliminary data.</text>
</comment>
<keyword evidence="2" id="KW-1185">Reference proteome</keyword>
<organism evidence="1 2">
    <name type="scientific">Araneus ventricosus</name>
    <name type="common">Orbweaver spider</name>
    <name type="synonym">Epeira ventricosa</name>
    <dbReference type="NCBI Taxonomy" id="182803"/>
    <lineage>
        <taxon>Eukaryota</taxon>
        <taxon>Metazoa</taxon>
        <taxon>Ecdysozoa</taxon>
        <taxon>Arthropoda</taxon>
        <taxon>Chelicerata</taxon>
        <taxon>Arachnida</taxon>
        <taxon>Araneae</taxon>
        <taxon>Araneomorphae</taxon>
        <taxon>Entelegynae</taxon>
        <taxon>Araneoidea</taxon>
        <taxon>Araneidae</taxon>
        <taxon>Araneus</taxon>
    </lineage>
</organism>
<proteinExistence type="predicted"/>
<name>A0A4Y2ED18_ARAVE</name>
<reference evidence="1 2" key="1">
    <citation type="journal article" date="2019" name="Sci. Rep.">
        <title>Orb-weaving spider Araneus ventricosus genome elucidates the spidroin gene catalogue.</title>
        <authorList>
            <person name="Kono N."/>
            <person name="Nakamura H."/>
            <person name="Ohtoshi R."/>
            <person name="Moran D.A.P."/>
            <person name="Shinohara A."/>
            <person name="Yoshida Y."/>
            <person name="Fujiwara M."/>
            <person name="Mori M."/>
            <person name="Tomita M."/>
            <person name="Arakawa K."/>
        </authorList>
    </citation>
    <scope>NUCLEOTIDE SEQUENCE [LARGE SCALE GENOMIC DNA]</scope>
</reference>
<accession>A0A4Y2ED18</accession>